<evidence type="ECO:0000256" key="4">
    <source>
        <dbReference type="ARBA" id="ARBA00022753"/>
    </source>
</evidence>
<name>A0A1I7XTB6_HETBA</name>
<organism evidence="6 7">
    <name type="scientific">Heterorhabditis bacteriophora</name>
    <name type="common">Entomopathogenic nematode worm</name>
    <dbReference type="NCBI Taxonomy" id="37862"/>
    <lineage>
        <taxon>Eukaryota</taxon>
        <taxon>Metazoa</taxon>
        <taxon>Ecdysozoa</taxon>
        <taxon>Nematoda</taxon>
        <taxon>Chromadorea</taxon>
        <taxon>Rhabditida</taxon>
        <taxon>Rhabditina</taxon>
        <taxon>Rhabditomorpha</taxon>
        <taxon>Strongyloidea</taxon>
        <taxon>Heterorhabditidae</taxon>
        <taxon>Heterorhabditis</taxon>
    </lineage>
</organism>
<dbReference type="Proteomes" id="UP000095283">
    <property type="component" value="Unplaced"/>
</dbReference>
<dbReference type="WBParaSite" id="Hba_21065">
    <property type="protein sequence ID" value="Hba_21065"/>
    <property type="gene ID" value="Hba_21065"/>
</dbReference>
<evidence type="ECO:0000256" key="2">
    <source>
        <dbReference type="ARBA" id="ARBA00010704"/>
    </source>
</evidence>
<comment type="subcellular location">
    <subcellularLocation>
        <location evidence="1">Endosome</location>
    </subcellularLocation>
</comment>
<dbReference type="GO" id="GO:0005768">
    <property type="term" value="C:endosome"/>
    <property type="evidence" value="ECO:0007669"/>
    <property type="project" value="UniProtKB-SubCell"/>
</dbReference>
<dbReference type="PANTHER" id="PTHR13673">
    <property type="entry name" value="ESOPHAGEAL CANCER ASSOCIATED PROTEIN"/>
    <property type="match status" value="1"/>
</dbReference>
<sequence length="210" mass="23779">MKLQPTTSCPALLHPLVSKSFPTKLVADQLCPEAEEKYEFIDPLGATMEEELDPNITKLDQDTLTNISGKKTIVLDNTLESKKSDCFVTGKFFFSFFRNLFPSIFKFVKSNIIGIIACNTRFLDINLPDFESWRNKRAQILETFTTSEKLTLSSSFIPVTPARLVTELARMLSSPATPSFYPSQWVLVTDILDLFGKFVYDRLLSKANEV</sequence>
<evidence type="ECO:0000313" key="6">
    <source>
        <dbReference type="Proteomes" id="UP000095283"/>
    </source>
</evidence>
<dbReference type="PANTHER" id="PTHR13673:SF0">
    <property type="entry name" value="VPS35 ENDOSOMAL PROTEIN-SORTING FACTOR-LIKE"/>
    <property type="match status" value="1"/>
</dbReference>
<comment type="similarity">
    <text evidence="2">Belongs to the VPS35L family.</text>
</comment>
<evidence type="ECO:0000256" key="3">
    <source>
        <dbReference type="ARBA" id="ARBA00022448"/>
    </source>
</evidence>
<keyword evidence="3" id="KW-0813">Transport</keyword>
<evidence type="ECO:0000313" key="7">
    <source>
        <dbReference type="WBParaSite" id="Hba_21065"/>
    </source>
</evidence>
<evidence type="ECO:0000256" key="1">
    <source>
        <dbReference type="ARBA" id="ARBA00004177"/>
    </source>
</evidence>
<accession>A0A1I7XTB6</accession>
<dbReference type="GO" id="GO:0032456">
    <property type="term" value="P:endocytic recycling"/>
    <property type="evidence" value="ECO:0007669"/>
    <property type="project" value="InterPro"/>
</dbReference>
<dbReference type="AlphaFoldDB" id="A0A1I7XTB6"/>
<dbReference type="GO" id="GO:0015031">
    <property type="term" value="P:protein transport"/>
    <property type="evidence" value="ECO:0007669"/>
    <property type="project" value="UniProtKB-KW"/>
</dbReference>
<keyword evidence="4" id="KW-0967">Endosome</keyword>
<keyword evidence="5" id="KW-0653">Protein transport</keyword>
<proteinExistence type="inferred from homology"/>
<reference evidence="7" key="1">
    <citation type="submission" date="2016-11" db="UniProtKB">
        <authorList>
            <consortium name="WormBaseParasite"/>
        </authorList>
    </citation>
    <scope>IDENTIFICATION</scope>
</reference>
<protein>
    <submittedName>
        <fullName evidence="7">Uncharacterized protein</fullName>
    </submittedName>
</protein>
<keyword evidence="6" id="KW-1185">Reference proteome</keyword>
<evidence type="ECO:0000256" key="5">
    <source>
        <dbReference type="ARBA" id="ARBA00022927"/>
    </source>
</evidence>
<dbReference type="InterPro" id="IPR029705">
    <property type="entry name" value="VPS35L"/>
</dbReference>